<keyword evidence="1" id="KW-0472">Membrane</keyword>
<sequence length="196" mass="22057">MNIDRLIIIQAITSSAAMMALQTFVMSGKYKQAILRSLMAAFGYATICHYLISAAVLAYLLNSGPVPDLLPLYAYPVISFILFGLVCFSVVLTVFGLTVTSLRIHILTEIADAGEPGIAETALEKKYSKREVMVVRLIRLTESGELVNRGRRYFPVYHRSYFLLHTFILMLYNRLYNLPGYARYWKSVGAKLLTGK</sequence>
<feature type="transmembrane region" description="Helical" evidence="1">
    <location>
        <begin position="6"/>
        <end position="26"/>
    </location>
</feature>
<keyword evidence="1" id="KW-0812">Transmembrane</keyword>
<dbReference type="STRING" id="1798374.A2Z33_04025"/>
<evidence type="ECO:0000256" key="1">
    <source>
        <dbReference type="SAM" id="Phobius"/>
    </source>
</evidence>
<evidence type="ECO:0000313" key="2">
    <source>
        <dbReference type="EMBL" id="OGG04290.1"/>
    </source>
</evidence>
<evidence type="ECO:0000313" key="3">
    <source>
        <dbReference type="Proteomes" id="UP000178448"/>
    </source>
</evidence>
<feature type="transmembrane region" description="Helical" evidence="1">
    <location>
        <begin position="38"/>
        <end position="61"/>
    </location>
</feature>
<feature type="transmembrane region" description="Helical" evidence="1">
    <location>
        <begin position="73"/>
        <end position="97"/>
    </location>
</feature>
<protein>
    <submittedName>
        <fullName evidence="2">Uncharacterized protein</fullName>
    </submittedName>
</protein>
<comment type="caution">
    <text evidence="2">The sequence shown here is derived from an EMBL/GenBank/DDBJ whole genome shotgun (WGS) entry which is preliminary data.</text>
</comment>
<gene>
    <name evidence="2" type="ORF">A2Z33_04025</name>
</gene>
<keyword evidence="1" id="KW-1133">Transmembrane helix</keyword>
<accession>A0A1F5YVR4</accession>
<dbReference type="EMBL" id="MFJD01000004">
    <property type="protein sequence ID" value="OGG04290.1"/>
    <property type="molecule type" value="Genomic_DNA"/>
</dbReference>
<dbReference type="AlphaFoldDB" id="A0A1F5YVR4"/>
<feature type="transmembrane region" description="Helical" evidence="1">
    <location>
        <begin position="156"/>
        <end position="175"/>
    </location>
</feature>
<organism evidence="2 3">
    <name type="scientific">Candidatus Gottesmanbacteria bacterium RBG_16_52_11</name>
    <dbReference type="NCBI Taxonomy" id="1798374"/>
    <lineage>
        <taxon>Bacteria</taxon>
        <taxon>Candidatus Gottesmaniibacteriota</taxon>
    </lineage>
</organism>
<dbReference type="Proteomes" id="UP000178448">
    <property type="component" value="Unassembled WGS sequence"/>
</dbReference>
<proteinExistence type="predicted"/>
<reference evidence="2 3" key="1">
    <citation type="journal article" date="2016" name="Nat. Commun.">
        <title>Thousands of microbial genomes shed light on interconnected biogeochemical processes in an aquifer system.</title>
        <authorList>
            <person name="Anantharaman K."/>
            <person name="Brown C.T."/>
            <person name="Hug L.A."/>
            <person name="Sharon I."/>
            <person name="Castelle C.J."/>
            <person name="Probst A.J."/>
            <person name="Thomas B.C."/>
            <person name="Singh A."/>
            <person name="Wilkins M.J."/>
            <person name="Karaoz U."/>
            <person name="Brodie E.L."/>
            <person name="Williams K.H."/>
            <person name="Hubbard S.S."/>
            <person name="Banfield J.F."/>
        </authorList>
    </citation>
    <scope>NUCLEOTIDE SEQUENCE [LARGE SCALE GENOMIC DNA]</scope>
</reference>
<name>A0A1F5YVR4_9BACT</name>